<sequence>MADPLKPPAPDSEGPQSPDAARDPSAAVPDEGQAADSAAAPDSATPAAGPGPAAPGPAPDALADADPVRALALDQVRGRRREAQREESDLSFLRRLLQGRIDILRAELSRREDPSAAGDGPGGGPAPVMEQLSEILSERRAPARGARHVTVHPPRTERYRPRIERMLADVELSDLAALSDTELRAALENLTGHEQEVSARRLELQREADHCGAEIARRYREGEARVDDLLSGR</sequence>
<dbReference type="Pfam" id="PF22802">
    <property type="entry name" value="RsiG"/>
    <property type="match status" value="2"/>
</dbReference>
<evidence type="ECO:0000259" key="2">
    <source>
        <dbReference type="Pfam" id="PF22802"/>
    </source>
</evidence>
<feature type="domain" description="RsiG-like" evidence="2">
    <location>
        <begin position="64"/>
        <end position="136"/>
    </location>
</feature>
<keyword evidence="4" id="KW-1185">Reference proteome</keyword>
<evidence type="ECO:0000313" key="4">
    <source>
        <dbReference type="Proteomes" id="UP001165378"/>
    </source>
</evidence>
<feature type="region of interest" description="Disordered" evidence="1">
    <location>
        <begin position="1"/>
        <end position="69"/>
    </location>
</feature>
<feature type="compositionally biased region" description="Pro residues" evidence="1">
    <location>
        <begin position="1"/>
        <end position="10"/>
    </location>
</feature>
<protein>
    <submittedName>
        <fullName evidence="3">ABC transporter substrate-binding protein</fullName>
    </submittedName>
</protein>
<name>A0AA41PW78_9ACTN</name>
<feature type="domain" description="RsiG-like" evidence="2">
    <location>
        <begin position="170"/>
        <end position="230"/>
    </location>
</feature>
<feature type="region of interest" description="Disordered" evidence="1">
    <location>
        <begin position="106"/>
        <end position="157"/>
    </location>
</feature>
<dbReference type="Proteomes" id="UP001165378">
    <property type="component" value="Unassembled WGS sequence"/>
</dbReference>
<comment type="caution">
    <text evidence="3">The sequence shown here is derived from an EMBL/GenBank/DDBJ whole genome shotgun (WGS) entry which is preliminary data.</text>
</comment>
<dbReference type="CDD" id="cd21107">
    <property type="entry name" value="RsiG"/>
    <property type="match status" value="1"/>
</dbReference>
<dbReference type="RefSeq" id="WP_235051002.1">
    <property type="nucleotide sequence ID" value="NZ_JAKFHA010000002.1"/>
</dbReference>
<dbReference type="InterPro" id="IPR055209">
    <property type="entry name" value="RsiG-like_dom"/>
</dbReference>
<feature type="compositionally biased region" description="Low complexity" evidence="1">
    <location>
        <begin position="34"/>
        <end position="51"/>
    </location>
</feature>
<dbReference type="EMBL" id="JAKFHA010000002">
    <property type="protein sequence ID" value="MCF2526878.1"/>
    <property type="molecule type" value="Genomic_DNA"/>
</dbReference>
<dbReference type="InterPro" id="IPR049575">
    <property type="entry name" value="RsiG-like"/>
</dbReference>
<reference evidence="3" key="1">
    <citation type="submission" date="2022-01" db="EMBL/GenBank/DDBJ databases">
        <title>Genome-Based Taxonomic Classification of the Phylum Actinobacteria.</title>
        <authorList>
            <person name="Gao Y."/>
        </authorList>
    </citation>
    <scope>NUCLEOTIDE SEQUENCE</scope>
    <source>
        <strain evidence="3">KLBMP 8922</strain>
    </source>
</reference>
<gene>
    <name evidence="3" type="ORF">LZ495_06550</name>
</gene>
<dbReference type="AlphaFoldDB" id="A0AA41PW78"/>
<proteinExistence type="predicted"/>
<feature type="compositionally biased region" description="Low complexity" evidence="1">
    <location>
        <begin position="59"/>
        <end position="69"/>
    </location>
</feature>
<organism evidence="3 4">
    <name type="scientific">Yinghuangia soli</name>
    <dbReference type="NCBI Taxonomy" id="2908204"/>
    <lineage>
        <taxon>Bacteria</taxon>
        <taxon>Bacillati</taxon>
        <taxon>Actinomycetota</taxon>
        <taxon>Actinomycetes</taxon>
        <taxon>Kitasatosporales</taxon>
        <taxon>Streptomycetaceae</taxon>
        <taxon>Yinghuangia</taxon>
    </lineage>
</organism>
<accession>A0AA41PW78</accession>
<evidence type="ECO:0000313" key="3">
    <source>
        <dbReference type="EMBL" id="MCF2526878.1"/>
    </source>
</evidence>
<evidence type="ECO:0000256" key="1">
    <source>
        <dbReference type="SAM" id="MobiDB-lite"/>
    </source>
</evidence>